<gene>
    <name evidence="1" type="ORF">KQX54_015398</name>
</gene>
<accession>A0AAV7IK32</accession>
<keyword evidence="2" id="KW-1185">Reference proteome</keyword>
<protein>
    <submittedName>
        <fullName evidence="1">Uncharacterized protein</fullName>
    </submittedName>
</protein>
<sequence>MGHSTPEWRGWTMTRPMCSVTRAPSRRQPHLCDVGYTFASHSAPIQIQSSVCGTGRRLLPPIMRHQVDEASDEDDDSKVCGWYLAISSFAYALWLDHLSLRSKNRVKSCTRQRRKE</sequence>
<dbReference type="Proteomes" id="UP000826195">
    <property type="component" value="Unassembled WGS sequence"/>
</dbReference>
<organism evidence="1 2">
    <name type="scientific">Cotesia glomerata</name>
    <name type="common">Lepidopteran parasitic wasp</name>
    <name type="synonym">Apanteles glomeratus</name>
    <dbReference type="NCBI Taxonomy" id="32391"/>
    <lineage>
        <taxon>Eukaryota</taxon>
        <taxon>Metazoa</taxon>
        <taxon>Ecdysozoa</taxon>
        <taxon>Arthropoda</taxon>
        <taxon>Hexapoda</taxon>
        <taxon>Insecta</taxon>
        <taxon>Pterygota</taxon>
        <taxon>Neoptera</taxon>
        <taxon>Endopterygota</taxon>
        <taxon>Hymenoptera</taxon>
        <taxon>Apocrita</taxon>
        <taxon>Ichneumonoidea</taxon>
        <taxon>Braconidae</taxon>
        <taxon>Microgastrinae</taxon>
        <taxon>Cotesia</taxon>
    </lineage>
</organism>
<reference evidence="1 2" key="1">
    <citation type="journal article" date="2021" name="J. Hered.">
        <title>A chromosome-level genome assembly of the parasitoid wasp, Cotesia glomerata (Hymenoptera: Braconidae).</title>
        <authorList>
            <person name="Pinto B.J."/>
            <person name="Weis J.J."/>
            <person name="Gamble T."/>
            <person name="Ode P.J."/>
            <person name="Paul R."/>
            <person name="Zaspel J.M."/>
        </authorList>
    </citation>
    <scope>NUCLEOTIDE SEQUENCE [LARGE SCALE GENOMIC DNA]</scope>
    <source>
        <strain evidence="1">CgM1</strain>
    </source>
</reference>
<evidence type="ECO:0000313" key="1">
    <source>
        <dbReference type="EMBL" id="KAH0552796.1"/>
    </source>
</evidence>
<name>A0AAV7IK32_COTGL</name>
<comment type="caution">
    <text evidence="1">The sequence shown here is derived from an EMBL/GenBank/DDBJ whole genome shotgun (WGS) entry which is preliminary data.</text>
</comment>
<dbReference type="AlphaFoldDB" id="A0AAV7IK32"/>
<proteinExistence type="predicted"/>
<dbReference type="EMBL" id="JAHXZJ010001492">
    <property type="protein sequence ID" value="KAH0552796.1"/>
    <property type="molecule type" value="Genomic_DNA"/>
</dbReference>
<evidence type="ECO:0000313" key="2">
    <source>
        <dbReference type="Proteomes" id="UP000826195"/>
    </source>
</evidence>